<comment type="caution">
    <text evidence="1">The sequence shown here is derived from an EMBL/GenBank/DDBJ whole genome shotgun (WGS) entry which is preliminary data.</text>
</comment>
<evidence type="ECO:0000313" key="2">
    <source>
        <dbReference type="Proteomes" id="UP001165042"/>
    </source>
</evidence>
<sequence length="88" mass="8890">MTGFTVDPGELATAATVLRDATTSVAEVRFDQVDAGPGRLNAVVAVLSADTQEALTSVAGSLAHAAETVADAGNAYLRADSDATGRLR</sequence>
<dbReference type="Proteomes" id="UP001165042">
    <property type="component" value="Unassembled WGS sequence"/>
</dbReference>
<organism evidence="1 2">
    <name type="scientific">Actinokineospora globicatena</name>
    <dbReference type="NCBI Taxonomy" id="103729"/>
    <lineage>
        <taxon>Bacteria</taxon>
        <taxon>Bacillati</taxon>
        <taxon>Actinomycetota</taxon>
        <taxon>Actinomycetes</taxon>
        <taxon>Pseudonocardiales</taxon>
        <taxon>Pseudonocardiaceae</taxon>
        <taxon>Actinokineospora</taxon>
    </lineage>
</organism>
<dbReference type="RefSeq" id="WP_253833019.1">
    <property type="nucleotide sequence ID" value="NZ_BAAAVC010000001.1"/>
</dbReference>
<evidence type="ECO:0000313" key="1">
    <source>
        <dbReference type="EMBL" id="GLW92448.1"/>
    </source>
</evidence>
<evidence type="ECO:0008006" key="3">
    <source>
        <dbReference type="Google" id="ProtNLM"/>
    </source>
</evidence>
<keyword evidence="2" id="KW-1185">Reference proteome</keyword>
<accession>A0A9W6VAY9</accession>
<protein>
    <recommendedName>
        <fullName evidence="3">Excreted virulence factor EspC, type VII ESX diderm</fullName>
    </recommendedName>
</protein>
<gene>
    <name evidence="1" type="ORF">Aglo03_32640</name>
</gene>
<proteinExistence type="predicted"/>
<reference evidence="1" key="1">
    <citation type="submission" date="2023-02" db="EMBL/GenBank/DDBJ databases">
        <title>Actinokineospora globicatena NBRC 15670.</title>
        <authorList>
            <person name="Ichikawa N."/>
            <person name="Sato H."/>
            <person name="Tonouchi N."/>
        </authorList>
    </citation>
    <scope>NUCLEOTIDE SEQUENCE</scope>
    <source>
        <strain evidence="1">NBRC 15670</strain>
    </source>
</reference>
<dbReference type="AlphaFoldDB" id="A0A9W6VAY9"/>
<name>A0A9W6VAY9_9PSEU</name>
<dbReference type="EMBL" id="BSSD01000004">
    <property type="protein sequence ID" value="GLW92448.1"/>
    <property type="molecule type" value="Genomic_DNA"/>
</dbReference>